<dbReference type="SUPFAM" id="SSF51395">
    <property type="entry name" value="FMN-linked oxidoreductases"/>
    <property type="match status" value="1"/>
</dbReference>
<feature type="domain" description="NADH:flavin oxidoreductase/NADH oxidase N-terminal" evidence="3">
    <location>
        <begin position="10"/>
        <end position="339"/>
    </location>
</feature>
<organism evidence="4">
    <name type="scientific">marine sediment metagenome</name>
    <dbReference type="NCBI Taxonomy" id="412755"/>
    <lineage>
        <taxon>unclassified sequences</taxon>
        <taxon>metagenomes</taxon>
        <taxon>ecological metagenomes</taxon>
    </lineage>
</organism>
<reference evidence="4" key="1">
    <citation type="journal article" date="2015" name="Nature">
        <title>Complex archaea that bridge the gap between prokaryotes and eukaryotes.</title>
        <authorList>
            <person name="Spang A."/>
            <person name="Saw J.H."/>
            <person name="Jorgensen S.L."/>
            <person name="Zaremba-Niedzwiedzka K."/>
            <person name="Martijn J."/>
            <person name="Lind A.E."/>
            <person name="van Eijk R."/>
            <person name="Schleper C."/>
            <person name="Guy L."/>
            <person name="Ettema T.J."/>
        </authorList>
    </citation>
    <scope>NUCLEOTIDE SEQUENCE</scope>
</reference>
<keyword evidence="1" id="KW-0285">Flavoprotein</keyword>
<proteinExistence type="predicted"/>
<comment type="caution">
    <text evidence="4">The sequence shown here is derived from an EMBL/GenBank/DDBJ whole genome shotgun (WGS) entry which is preliminary data.</text>
</comment>
<evidence type="ECO:0000256" key="1">
    <source>
        <dbReference type="ARBA" id="ARBA00022630"/>
    </source>
</evidence>
<dbReference type="InterPro" id="IPR051799">
    <property type="entry name" value="NADH_flavin_oxidoreductase"/>
</dbReference>
<name>A0A0F9LLM2_9ZZZZ</name>
<dbReference type="AlphaFoldDB" id="A0A0F9LLM2"/>
<evidence type="ECO:0000259" key="3">
    <source>
        <dbReference type="Pfam" id="PF00724"/>
    </source>
</evidence>
<dbReference type="Gene3D" id="3.20.20.70">
    <property type="entry name" value="Aldolase class I"/>
    <property type="match status" value="1"/>
</dbReference>
<keyword evidence="2" id="KW-0560">Oxidoreductase</keyword>
<dbReference type="EMBL" id="LAZR01010760">
    <property type="protein sequence ID" value="KKM65225.1"/>
    <property type="molecule type" value="Genomic_DNA"/>
</dbReference>
<dbReference type="GO" id="GO:0010181">
    <property type="term" value="F:FMN binding"/>
    <property type="evidence" value="ECO:0007669"/>
    <property type="project" value="InterPro"/>
</dbReference>
<dbReference type="InterPro" id="IPR013785">
    <property type="entry name" value="Aldolase_TIM"/>
</dbReference>
<dbReference type="Pfam" id="PF00724">
    <property type="entry name" value="Oxidored_FMN"/>
    <property type="match status" value="1"/>
</dbReference>
<evidence type="ECO:0000313" key="4">
    <source>
        <dbReference type="EMBL" id="KKM65225.1"/>
    </source>
</evidence>
<protein>
    <recommendedName>
        <fullName evidence="3">NADH:flavin oxidoreductase/NADH oxidase N-terminal domain-containing protein</fullName>
    </recommendedName>
</protein>
<dbReference type="InterPro" id="IPR001155">
    <property type="entry name" value="OxRdtase_FMN_N"/>
</dbReference>
<accession>A0A0F9LLM2</accession>
<dbReference type="CDD" id="cd02803">
    <property type="entry name" value="OYE_like_FMN_family"/>
    <property type="match status" value="1"/>
</dbReference>
<dbReference type="PANTHER" id="PTHR43656">
    <property type="entry name" value="BINDING OXIDOREDUCTASE, PUTATIVE (AFU_ORTHOLOGUE AFUA_2G08260)-RELATED"/>
    <property type="match status" value="1"/>
</dbReference>
<dbReference type="PANTHER" id="PTHR43656:SF2">
    <property type="entry name" value="BINDING OXIDOREDUCTASE, PUTATIVE (AFU_ORTHOLOGUE AFUA_2G08260)-RELATED"/>
    <property type="match status" value="1"/>
</dbReference>
<dbReference type="GO" id="GO:0016491">
    <property type="term" value="F:oxidoreductase activity"/>
    <property type="evidence" value="ECO:0007669"/>
    <property type="project" value="UniProtKB-KW"/>
</dbReference>
<gene>
    <name evidence="4" type="ORF">LCGC14_1493410</name>
</gene>
<evidence type="ECO:0000256" key="2">
    <source>
        <dbReference type="ARBA" id="ARBA00023002"/>
    </source>
</evidence>
<sequence length="378" mass="40002">MDTLQNEVMINGMRLRNRIALPPVTTNYGSPEGLVTDEIIQFYRERSRDVGLVIVEATTVRDDGRLVPGSLGLWEDGQVAGMTRLADSIKELGAAAVVQINHSGARCFPSGGEMQGASPSGFAFRPDVDPVTMSQTQIDRMVANFAEAAGRAAEAGFNGVEIHGAHLYLISQFLSPLTNRRDDRYGGDARARATFALEVVSAVRKRLGSDYPILFRFNAVEKVEGGQTLDDALAISRFLADSGVDALDVSLVANSSWKEIDGQRFLVASSALPKEQPAGANLSLAAAVKEAAGLPVIAVGKLGEGNVAGESVRDLPIDIVAIGRQMIADPDAAGKILAGKSSEIVSCEECMTCFATIGRGVPMACKVNRDLPGSPRSA</sequence>